<proteinExistence type="predicted"/>
<dbReference type="Proteomes" id="UP001150266">
    <property type="component" value="Unassembled WGS sequence"/>
</dbReference>
<reference evidence="2" key="1">
    <citation type="submission" date="2022-08" db="EMBL/GenBank/DDBJ databases">
        <title>A Global Phylogenomic Analysis of the Shiitake Genus Lentinula.</title>
        <authorList>
            <consortium name="DOE Joint Genome Institute"/>
            <person name="Sierra-Patev S."/>
            <person name="Min B."/>
            <person name="Naranjo-Ortiz M."/>
            <person name="Looney B."/>
            <person name="Konkel Z."/>
            <person name="Slot J.C."/>
            <person name="Sakamoto Y."/>
            <person name="Steenwyk J.L."/>
            <person name="Rokas A."/>
            <person name="Carro J."/>
            <person name="Camarero S."/>
            <person name="Ferreira P."/>
            <person name="Molpeceres G."/>
            <person name="Ruiz-Duenas F.J."/>
            <person name="Serrano A."/>
            <person name="Henrissat B."/>
            <person name="Drula E."/>
            <person name="Hughes K.W."/>
            <person name="Mata J.L."/>
            <person name="Ishikawa N.K."/>
            <person name="Vargas-Isla R."/>
            <person name="Ushijima S."/>
            <person name="Smith C.A."/>
            <person name="Ahrendt S."/>
            <person name="Andreopoulos W."/>
            <person name="He G."/>
            <person name="Labutti K."/>
            <person name="Lipzen A."/>
            <person name="Ng V."/>
            <person name="Riley R."/>
            <person name="Sandor L."/>
            <person name="Barry K."/>
            <person name="Martinez A.T."/>
            <person name="Xiao Y."/>
            <person name="Gibbons J.G."/>
            <person name="Terashima K."/>
            <person name="Grigoriev I.V."/>
            <person name="Hibbett D.S."/>
        </authorList>
    </citation>
    <scope>NUCLEOTIDE SEQUENCE</scope>
    <source>
        <strain evidence="2">JLM2183</strain>
    </source>
</reference>
<accession>A0A9W8ZWY9</accession>
<gene>
    <name evidence="2" type="ORF">J3R30DRAFT_1735652</name>
</gene>
<evidence type="ECO:0000313" key="2">
    <source>
        <dbReference type="EMBL" id="KAJ4467805.1"/>
    </source>
</evidence>
<protein>
    <submittedName>
        <fullName evidence="2">Uncharacterized protein</fullName>
    </submittedName>
</protein>
<dbReference type="EMBL" id="JAOTPV010000039">
    <property type="protein sequence ID" value="KAJ4467805.1"/>
    <property type="molecule type" value="Genomic_DNA"/>
</dbReference>
<dbReference type="OrthoDB" id="2862720at2759"/>
<dbReference type="AlphaFoldDB" id="A0A9W8ZWY9"/>
<sequence>MVNVTFNCGQVLWRATSCEAVQCGRDVELCLCVLCGQDGSFESCVLQLCYSEMFSRVEFGVAGAGYCSSGYSVGSCADSAESYITIIAFSSIYVRDDESIEFLQIALLCFPNLFKFSVYNSGHIEPGKTKFGLNEDCQAVRIRGEQCPTLNICIVQNAGYSSNTRDDRRANRTNETNVNLSGSKTLR</sequence>
<organism evidence="2 3">
    <name type="scientific">Lentinula aciculospora</name>
    <dbReference type="NCBI Taxonomy" id="153920"/>
    <lineage>
        <taxon>Eukaryota</taxon>
        <taxon>Fungi</taxon>
        <taxon>Dikarya</taxon>
        <taxon>Basidiomycota</taxon>
        <taxon>Agaricomycotina</taxon>
        <taxon>Agaricomycetes</taxon>
        <taxon>Agaricomycetidae</taxon>
        <taxon>Agaricales</taxon>
        <taxon>Marasmiineae</taxon>
        <taxon>Omphalotaceae</taxon>
        <taxon>Lentinula</taxon>
    </lineage>
</organism>
<comment type="caution">
    <text evidence="2">The sequence shown here is derived from an EMBL/GenBank/DDBJ whole genome shotgun (WGS) entry which is preliminary data.</text>
</comment>
<evidence type="ECO:0000313" key="3">
    <source>
        <dbReference type="Proteomes" id="UP001150266"/>
    </source>
</evidence>
<keyword evidence="3" id="KW-1185">Reference proteome</keyword>
<feature type="compositionally biased region" description="Polar residues" evidence="1">
    <location>
        <begin position="178"/>
        <end position="187"/>
    </location>
</feature>
<name>A0A9W8ZWY9_9AGAR</name>
<evidence type="ECO:0000256" key="1">
    <source>
        <dbReference type="SAM" id="MobiDB-lite"/>
    </source>
</evidence>
<feature type="region of interest" description="Disordered" evidence="1">
    <location>
        <begin position="162"/>
        <end position="187"/>
    </location>
</feature>